<organism evidence="6 7">
    <name type="scientific">Kiloniella spongiae</name>
    <dbReference type="NCBI Taxonomy" id="1489064"/>
    <lineage>
        <taxon>Bacteria</taxon>
        <taxon>Pseudomonadati</taxon>
        <taxon>Pseudomonadota</taxon>
        <taxon>Alphaproteobacteria</taxon>
        <taxon>Rhodospirillales</taxon>
        <taxon>Kiloniellaceae</taxon>
        <taxon>Kiloniella</taxon>
    </lineage>
</organism>
<dbReference type="OrthoDB" id="5295340at2"/>
<reference evidence="6 7" key="1">
    <citation type="submission" date="2015-03" db="EMBL/GenBank/DDBJ databases">
        <title>Genome Sequence of Kiloniella spongiae MEBiC09566, isolated from a marine sponge.</title>
        <authorList>
            <person name="Shao Z."/>
            <person name="Wang L."/>
            <person name="Li X."/>
        </authorList>
    </citation>
    <scope>NUCLEOTIDE SEQUENCE [LARGE SCALE GENOMIC DNA]</scope>
    <source>
        <strain evidence="6 7">MEBiC09566</strain>
    </source>
</reference>
<dbReference type="InterPro" id="IPR020843">
    <property type="entry name" value="ER"/>
</dbReference>
<dbReference type="SMART" id="SM00829">
    <property type="entry name" value="PKS_ER"/>
    <property type="match status" value="1"/>
</dbReference>
<keyword evidence="1 4" id="KW-0479">Metal-binding</keyword>
<keyword evidence="2 4" id="KW-0862">Zinc</keyword>
<evidence type="ECO:0000256" key="1">
    <source>
        <dbReference type="ARBA" id="ARBA00022723"/>
    </source>
</evidence>
<dbReference type="InterPro" id="IPR011032">
    <property type="entry name" value="GroES-like_sf"/>
</dbReference>
<dbReference type="GO" id="GO:0016616">
    <property type="term" value="F:oxidoreductase activity, acting on the CH-OH group of donors, NAD or NADP as acceptor"/>
    <property type="evidence" value="ECO:0007669"/>
    <property type="project" value="UniProtKB-ARBA"/>
</dbReference>
<protein>
    <submittedName>
        <fullName evidence="6">Alcohol dehydrogenase</fullName>
    </submittedName>
</protein>
<evidence type="ECO:0000256" key="3">
    <source>
        <dbReference type="ARBA" id="ARBA00023002"/>
    </source>
</evidence>
<dbReference type="PANTHER" id="PTHR43401">
    <property type="entry name" value="L-THREONINE 3-DEHYDROGENASE"/>
    <property type="match status" value="1"/>
</dbReference>
<proteinExistence type="inferred from homology"/>
<comment type="similarity">
    <text evidence="4">Belongs to the zinc-containing alcohol dehydrogenase family.</text>
</comment>
<evidence type="ECO:0000256" key="2">
    <source>
        <dbReference type="ARBA" id="ARBA00022833"/>
    </source>
</evidence>
<dbReference type="InterPro" id="IPR013149">
    <property type="entry name" value="ADH-like_C"/>
</dbReference>
<sequence length="347" mass="36780">MRAAYYEEFNGDIKVGTLPDPTPPVGGVVLEVKANGVCRSDWHGWVGHDGAIKNFPHVPGHECAGTIVAVGDWVTRWKKGDEVIVPFSCGCGRCPSCAKGNEHICDDDFQPGFTGWGAFAQYMAVEYADVNLVTLPDELDHVVAASLGCRFMTAFRGVVKRGKVGPEQWVAVHGCGGVGLSALMIARALGARVIAIDVNDQTLAHATLLGAEHVINGTEVDNVVEAILSITSGGAEVSIDALGSPITAYNSIACLAKRGRHVQIGLAAGDHKDMNIPMNLVIGRELDLLGSHGMQGHQYGQMLNMIIKGDLAPEKIIDCTVDLKEGADVLMKMSTASPSGVVVIDRF</sequence>
<dbReference type="Gene3D" id="3.90.180.10">
    <property type="entry name" value="Medium-chain alcohol dehydrogenases, catalytic domain"/>
    <property type="match status" value="1"/>
</dbReference>
<accession>A0A0H2MCB0</accession>
<dbReference type="STRING" id="1489064.WH96_13495"/>
<evidence type="ECO:0000256" key="4">
    <source>
        <dbReference type="RuleBase" id="RU361277"/>
    </source>
</evidence>
<dbReference type="PANTHER" id="PTHR43401:SF5">
    <property type="entry name" value="ALCOHOL DEHYDROGENASE-RELATED"/>
    <property type="match status" value="1"/>
</dbReference>
<dbReference type="PATRIC" id="fig|1489064.4.peg.4037"/>
<dbReference type="RefSeq" id="WP_047764726.1">
    <property type="nucleotide sequence ID" value="NZ_LAQL01000008.1"/>
</dbReference>
<dbReference type="SUPFAM" id="SSF50129">
    <property type="entry name" value="GroES-like"/>
    <property type="match status" value="1"/>
</dbReference>
<dbReference type="GO" id="GO:0008270">
    <property type="term" value="F:zinc ion binding"/>
    <property type="evidence" value="ECO:0007669"/>
    <property type="project" value="InterPro"/>
</dbReference>
<dbReference type="PROSITE" id="PS00059">
    <property type="entry name" value="ADH_ZINC"/>
    <property type="match status" value="1"/>
</dbReference>
<dbReference type="Proteomes" id="UP000035444">
    <property type="component" value="Unassembled WGS sequence"/>
</dbReference>
<dbReference type="InterPro" id="IPR002328">
    <property type="entry name" value="ADH_Zn_CS"/>
</dbReference>
<dbReference type="AlphaFoldDB" id="A0A0H2MCB0"/>
<comment type="cofactor">
    <cofactor evidence="4">
        <name>Zn(2+)</name>
        <dbReference type="ChEBI" id="CHEBI:29105"/>
    </cofactor>
</comment>
<comment type="caution">
    <text evidence="6">The sequence shown here is derived from an EMBL/GenBank/DDBJ whole genome shotgun (WGS) entry which is preliminary data.</text>
</comment>
<dbReference type="InterPro" id="IPR050129">
    <property type="entry name" value="Zn_alcohol_dh"/>
</dbReference>
<evidence type="ECO:0000313" key="7">
    <source>
        <dbReference type="Proteomes" id="UP000035444"/>
    </source>
</evidence>
<keyword evidence="7" id="KW-1185">Reference proteome</keyword>
<dbReference type="InterPro" id="IPR013154">
    <property type="entry name" value="ADH-like_N"/>
</dbReference>
<dbReference type="CDD" id="cd08260">
    <property type="entry name" value="Zn_ADH6"/>
    <property type="match status" value="1"/>
</dbReference>
<dbReference type="Pfam" id="PF08240">
    <property type="entry name" value="ADH_N"/>
    <property type="match status" value="1"/>
</dbReference>
<evidence type="ECO:0000313" key="6">
    <source>
        <dbReference type="EMBL" id="KLN60194.1"/>
    </source>
</evidence>
<gene>
    <name evidence="6" type="ORF">WH96_13495</name>
</gene>
<feature type="domain" description="Enoyl reductase (ER)" evidence="5">
    <location>
        <begin position="11"/>
        <end position="344"/>
    </location>
</feature>
<evidence type="ECO:0000259" key="5">
    <source>
        <dbReference type="SMART" id="SM00829"/>
    </source>
</evidence>
<keyword evidence="3" id="KW-0560">Oxidoreductase</keyword>
<dbReference type="InterPro" id="IPR036291">
    <property type="entry name" value="NAD(P)-bd_dom_sf"/>
</dbReference>
<dbReference type="Pfam" id="PF00107">
    <property type="entry name" value="ADH_zinc_N"/>
    <property type="match status" value="1"/>
</dbReference>
<dbReference type="SUPFAM" id="SSF51735">
    <property type="entry name" value="NAD(P)-binding Rossmann-fold domains"/>
    <property type="match status" value="1"/>
</dbReference>
<name>A0A0H2MCB0_9PROT</name>
<dbReference type="EMBL" id="LAQL01000008">
    <property type="protein sequence ID" value="KLN60194.1"/>
    <property type="molecule type" value="Genomic_DNA"/>
</dbReference>